<organism evidence="1 2">
    <name type="scientific">Rotaria sordida</name>
    <dbReference type="NCBI Taxonomy" id="392033"/>
    <lineage>
        <taxon>Eukaryota</taxon>
        <taxon>Metazoa</taxon>
        <taxon>Spiralia</taxon>
        <taxon>Gnathifera</taxon>
        <taxon>Rotifera</taxon>
        <taxon>Eurotatoria</taxon>
        <taxon>Bdelloidea</taxon>
        <taxon>Philodinida</taxon>
        <taxon>Philodinidae</taxon>
        <taxon>Rotaria</taxon>
    </lineage>
</organism>
<reference evidence="1" key="1">
    <citation type="submission" date="2021-02" db="EMBL/GenBank/DDBJ databases">
        <authorList>
            <person name="Nowell W R."/>
        </authorList>
    </citation>
    <scope>NUCLEOTIDE SEQUENCE</scope>
</reference>
<accession>A0A820I8H7</accession>
<protein>
    <submittedName>
        <fullName evidence="1">Uncharacterized protein</fullName>
    </submittedName>
</protein>
<gene>
    <name evidence="1" type="ORF">OTI717_LOCUS42194</name>
</gene>
<feature type="non-terminal residue" evidence="1">
    <location>
        <position position="38"/>
    </location>
</feature>
<evidence type="ECO:0000313" key="2">
    <source>
        <dbReference type="Proteomes" id="UP000663823"/>
    </source>
</evidence>
<evidence type="ECO:0000313" key="1">
    <source>
        <dbReference type="EMBL" id="CAF4306086.1"/>
    </source>
</evidence>
<sequence>MNVPLDFRLLITLGCICSLRKEQHRTNIRSNLYQFDEL</sequence>
<name>A0A820I8H7_9BILA</name>
<comment type="caution">
    <text evidence="1">The sequence shown here is derived from an EMBL/GenBank/DDBJ whole genome shotgun (WGS) entry which is preliminary data.</text>
</comment>
<dbReference type="Proteomes" id="UP000663823">
    <property type="component" value="Unassembled WGS sequence"/>
</dbReference>
<proteinExistence type="predicted"/>
<dbReference type="EMBL" id="CAJOAX010048704">
    <property type="protein sequence ID" value="CAF4306086.1"/>
    <property type="molecule type" value="Genomic_DNA"/>
</dbReference>
<dbReference type="AlphaFoldDB" id="A0A820I8H7"/>